<keyword evidence="4" id="KW-0732">Signal</keyword>
<name>A0ABQ6GHB3_9BACL</name>
<sequence>MFLKKQLVRKHGKTYTYYRIVSSYVDEQGRRRHRTEKYLGALSEEELIRIRGELQGRKAYRPAMPEVQAASSEITYLFQSLHRLNYAPRSPKEWNVTASDMVLLVREGSADIHTHAQKYSLQAGMAMYAPAGCGMYIMNNADRPLRMDRITFFPHTPHLPGNSSYPPGQSPLHQEGIIPLAAPGRLLGLADELAEAATSSGPHKSIRTTLAFYQWLAALVKLEPAALQQESGDWMESALPYIRDHYWEDLTRDQLAFLYGVSPEHFSRLFKRDTGCSFTDYVCRIRIRKAQELLQLHPHKMMNEIASLTGFHSEHYFSRKFKQMIGTAPSVYRSLPKSYAALSSYITPAMLKLGVKPNIGVLEPWMKEQLSEAKNMLIVDAPITDDPATLDKLTSAEPDLLLIEQYQKQEDLLREYGPVCVIPDADDDWRPPLLFLANAIGRNNEAFTWMNRFEQRLAEARQLLAPLIKRQETVTLFKIVSDKLYAYGNSTSMGGLLLYKELGLTPSPGVREQLTEAGLPNKEVPADALASYDADHIFLFDYRSIWYPDKPASLQSAAWQQLKAVRHGRVYTPNPDLYYGYDPLSLELQLEETLRLLTSP</sequence>
<evidence type="ECO:0000256" key="1">
    <source>
        <dbReference type="ARBA" id="ARBA00004196"/>
    </source>
</evidence>
<dbReference type="SMART" id="SM00342">
    <property type="entry name" value="HTH_ARAC"/>
    <property type="match status" value="1"/>
</dbReference>
<dbReference type="InterPro" id="IPR014710">
    <property type="entry name" value="RmlC-like_jellyroll"/>
</dbReference>
<dbReference type="PANTHER" id="PTHR30532">
    <property type="entry name" value="IRON III DICITRATE-BINDING PERIPLASMIC PROTEIN"/>
    <property type="match status" value="1"/>
</dbReference>
<evidence type="ECO:0008006" key="12">
    <source>
        <dbReference type="Google" id="ProtNLM"/>
    </source>
</evidence>
<feature type="domain" description="HTH araC/xylS-type" evidence="8">
    <location>
        <begin position="236"/>
        <end position="335"/>
    </location>
</feature>
<dbReference type="InterPro" id="IPR002491">
    <property type="entry name" value="ABC_transptr_periplasmic_BD"/>
</dbReference>
<evidence type="ECO:0000259" key="9">
    <source>
        <dbReference type="PROSITE" id="PS50983"/>
    </source>
</evidence>
<evidence type="ECO:0000256" key="6">
    <source>
        <dbReference type="ARBA" id="ARBA00023125"/>
    </source>
</evidence>
<dbReference type="SUPFAM" id="SSF51182">
    <property type="entry name" value="RmlC-like cupins"/>
    <property type="match status" value="1"/>
</dbReference>
<dbReference type="PROSITE" id="PS01124">
    <property type="entry name" value="HTH_ARAC_FAMILY_2"/>
    <property type="match status" value="1"/>
</dbReference>
<dbReference type="EMBL" id="BSSQ01000018">
    <property type="protein sequence ID" value="GLX70321.1"/>
    <property type="molecule type" value="Genomic_DNA"/>
</dbReference>
<accession>A0ABQ6GHB3</accession>
<dbReference type="InterPro" id="IPR051313">
    <property type="entry name" value="Bact_iron-sidero_bind"/>
</dbReference>
<dbReference type="Proteomes" id="UP001157114">
    <property type="component" value="Unassembled WGS sequence"/>
</dbReference>
<dbReference type="PANTHER" id="PTHR30532:SF26">
    <property type="entry name" value="IRON(3+)-HYDROXAMATE-BINDING PROTEIN FHUD"/>
    <property type="match status" value="1"/>
</dbReference>
<dbReference type="InterPro" id="IPR018062">
    <property type="entry name" value="HTH_AraC-typ_CS"/>
</dbReference>
<feature type="domain" description="Fe/B12 periplasmic-binding" evidence="9">
    <location>
        <begin position="338"/>
        <end position="600"/>
    </location>
</feature>
<dbReference type="Pfam" id="PF01497">
    <property type="entry name" value="Peripla_BP_2"/>
    <property type="match status" value="1"/>
</dbReference>
<dbReference type="InterPro" id="IPR009057">
    <property type="entry name" value="Homeodomain-like_sf"/>
</dbReference>
<gene>
    <name evidence="10" type="ORF">MU1_46670</name>
</gene>
<keyword evidence="11" id="KW-1185">Reference proteome</keyword>
<comment type="similarity">
    <text evidence="2">Belongs to the bacterial solute-binding protein 8 family.</text>
</comment>
<evidence type="ECO:0000313" key="10">
    <source>
        <dbReference type="EMBL" id="GLX70321.1"/>
    </source>
</evidence>
<dbReference type="InterPro" id="IPR018060">
    <property type="entry name" value="HTH_AraC"/>
</dbReference>
<organism evidence="10 11">
    <name type="scientific">Paenibacillus glycanilyticus</name>
    <dbReference type="NCBI Taxonomy" id="126569"/>
    <lineage>
        <taxon>Bacteria</taxon>
        <taxon>Bacillati</taxon>
        <taxon>Bacillota</taxon>
        <taxon>Bacilli</taxon>
        <taxon>Bacillales</taxon>
        <taxon>Paenibacillaceae</taxon>
        <taxon>Paenibacillus</taxon>
    </lineage>
</organism>
<dbReference type="Gene3D" id="1.10.10.60">
    <property type="entry name" value="Homeodomain-like"/>
    <property type="match status" value="2"/>
</dbReference>
<dbReference type="RefSeq" id="WP_284241083.1">
    <property type="nucleotide sequence ID" value="NZ_BSSQ01000018.1"/>
</dbReference>
<keyword evidence="3" id="KW-0813">Transport</keyword>
<dbReference type="PROSITE" id="PS50983">
    <property type="entry name" value="FE_B12_PBP"/>
    <property type="match status" value="1"/>
</dbReference>
<protein>
    <recommendedName>
        <fullName evidence="12">AraC family transcriptional regulator</fullName>
    </recommendedName>
</protein>
<dbReference type="Gene3D" id="3.40.50.1980">
    <property type="entry name" value="Nitrogenase molybdenum iron protein domain"/>
    <property type="match status" value="2"/>
</dbReference>
<dbReference type="SUPFAM" id="SSF53807">
    <property type="entry name" value="Helical backbone' metal receptor"/>
    <property type="match status" value="1"/>
</dbReference>
<comment type="caution">
    <text evidence="10">The sequence shown here is derived from an EMBL/GenBank/DDBJ whole genome shotgun (WGS) entry which is preliminary data.</text>
</comment>
<evidence type="ECO:0000313" key="11">
    <source>
        <dbReference type="Proteomes" id="UP001157114"/>
    </source>
</evidence>
<evidence type="ECO:0000256" key="3">
    <source>
        <dbReference type="ARBA" id="ARBA00022448"/>
    </source>
</evidence>
<evidence type="ECO:0000259" key="8">
    <source>
        <dbReference type="PROSITE" id="PS01124"/>
    </source>
</evidence>
<evidence type="ECO:0000256" key="7">
    <source>
        <dbReference type="ARBA" id="ARBA00023163"/>
    </source>
</evidence>
<reference evidence="10 11" key="1">
    <citation type="submission" date="2023-03" db="EMBL/GenBank/DDBJ databases">
        <title>Draft genome sequence of the bacteria which degrade cell wall of Tricholomamatutake.</title>
        <authorList>
            <person name="Konishi Y."/>
            <person name="Fukuta Y."/>
            <person name="Shirasaka N."/>
        </authorList>
    </citation>
    <scope>NUCLEOTIDE SEQUENCE [LARGE SCALE GENOMIC DNA]</scope>
    <source>
        <strain evidence="11">mu1</strain>
    </source>
</reference>
<dbReference type="SUPFAM" id="SSF46689">
    <property type="entry name" value="Homeodomain-like"/>
    <property type="match status" value="2"/>
</dbReference>
<dbReference type="PROSITE" id="PS00041">
    <property type="entry name" value="HTH_ARAC_FAMILY_1"/>
    <property type="match status" value="1"/>
</dbReference>
<dbReference type="Gene3D" id="2.60.120.10">
    <property type="entry name" value="Jelly Rolls"/>
    <property type="match status" value="1"/>
</dbReference>
<keyword evidence="6" id="KW-0238">DNA-binding</keyword>
<comment type="subcellular location">
    <subcellularLocation>
        <location evidence="1">Cell envelope</location>
    </subcellularLocation>
</comment>
<keyword evidence="7" id="KW-0804">Transcription</keyword>
<keyword evidence="5" id="KW-0805">Transcription regulation</keyword>
<dbReference type="Pfam" id="PF12833">
    <property type="entry name" value="HTH_18"/>
    <property type="match status" value="1"/>
</dbReference>
<evidence type="ECO:0000256" key="2">
    <source>
        <dbReference type="ARBA" id="ARBA00008814"/>
    </source>
</evidence>
<evidence type="ECO:0000256" key="4">
    <source>
        <dbReference type="ARBA" id="ARBA00022729"/>
    </source>
</evidence>
<proteinExistence type="inferred from homology"/>
<dbReference type="InterPro" id="IPR011051">
    <property type="entry name" value="RmlC_Cupin_sf"/>
</dbReference>
<evidence type="ECO:0000256" key="5">
    <source>
        <dbReference type="ARBA" id="ARBA00023015"/>
    </source>
</evidence>